<organism evidence="2 3">
    <name type="scientific">Leucobacter chromiireducens subsp. solipictus</name>
    <dbReference type="NCBI Taxonomy" id="398235"/>
    <lineage>
        <taxon>Bacteria</taxon>
        <taxon>Bacillati</taxon>
        <taxon>Actinomycetota</taxon>
        <taxon>Actinomycetes</taxon>
        <taxon>Micrococcales</taxon>
        <taxon>Microbacteriaceae</taxon>
        <taxon>Leucobacter</taxon>
    </lineage>
</organism>
<evidence type="ECO:0000313" key="2">
    <source>
        <dbReference type="EMBL" id="MBL3679882.1"/>
    </source>
</evidence>
<evidence type="ECO:0008006" key="4">
    <source>
        <dbReference type="Google" id="ProtNLM"/>
    </source>
</evidence>
<accession>A0ABS1SHR4</accession>
<gene>
    <name evidence="2" type="ORF">D3230_11385</name>
</gene>
<evidence type="ECO:0000313" key="3">
    <source>
        <dbReference type="Proteomes" id="UP001645859"/>
    </source>
</evidence>
<keyword evidence="1" id="KW-1133">Transmembrane helix</keyword>
<protein>
    <recommendedName>
        <fullName evidence="4">Secreted protein</fullName>
    </recommendedName>
</protein>
<dbReference type="Proteomes" id="UP001645859">
    <property type="component" value="Unassembled WGS sequence"/>
</dbReference>
<reference evidence="2 3" key="1">
    <citation type="submission" date="2018-09" db="EMBL/GenBank/DDBJ databases">
        <title>Comparative genomics of Leucobacter spp.</title>
        <authorList>
            <person name="Reis A.C."/>
            <person name="Kolvenbach B.A."/>
            <person name="Corvini P.F.X."/>
            <person name="Nunes O.C."/>
        </authorList>
    </citation>
    <scope>NUCLEOTIDE SEQUENCE [LARGE SCALE GENOMIC DNA]</scope>
    <source>
        <strain evidence="2 3">TAN 31504</strain>
    </source>
</reference>
<sequence length="104" mass="11470">MSAHEMITVAGLLAVGLLLCTVGIADRRRRHRSGRHRSRARSAMGGVLGAFDDAFRPEAARAAEIREVQRELPAEASVPGEPPFPANRITIEVRRSGRYRVDPR</sequence>
<dbReference type="EMBL" id="QYAC01000005">
    <property type="protein sequence ID" value="MBL3679882.1"/>
    <property type="molecule type" value="Genomic_DNA"/>
</dbReference>
<evidence type="ECO:0000256" key="1">
    <source>
        <dbReference type="SAM" id="Phobius"/>
    </source>
</evidence>
<keyword evidence="3" id="KW-1185">Reference proteome</keyword>
<feature type="transmembrane region" description="Helical" evidence="1">
    <location>
        <begin position="6"/>
        <end position="25"/>
    </location>
</feature>
<proteinExistence type="predicted"/>
<keyword evidence="1" id="KW-0472">Membrane</keyword>
<name>A0ABS1SHR4_9MICO</name>
<keyword evidence="1" id="KW-0812">Transmembrane</keyword>
<dbReference type="RefSeq" id="WP_202345146.1">
    <property type="nucleotide sequence ID" value="NZ_BAAAPI010000003.1"/>
</dbReference>
<comment type="caution">
    <text evidence="2">The sequence shown here is derived from an EMBL/GenBank/DDBJ whole genome shotgun (WGS) entry which is preliminary data.</text>
</comment>